<dbReference type="HAMAP" id="MF_00147_B">
    <property type="entry name" value="TIM_B"/>
    <property type="match status" value="1"/>
</dbReference>
<dbReference type="GO" id="GO:0006096">
    <property type="term" value="P:glycolytic process"/>
    <property type="evidence" value="ECO:0007669"/>
    <property type="project" value="UniProtKB-UniRule"/>
</dbReference>
<gene>
    <name evidence="6" type="primary">tpiA</name>
    <name evidence="8" type="ORF">A3G45_01315</name>
</gene>
<dbReference type="InterPro" id="IPR022896">
    <property type="entry name" value="TrioseP_Isoase_bac/euk"/>
</dbReference>
<dbReference type="PANTHER" id="PTHR21139:SF42">
    <property type="entry name" value="TRIOSEPHOSPHATE ISOMERASE"/>
    <property type="match status" value="1"/>
</dbReference>
<dbReference type="EMBL" id="MHPE01000009">
    <property type="protein sequence ID" value="OGZ77441.1"/>
    <property type="molecule type" value="Genomic_DNA"/>
</dbReference>
<comment type="subunit">
    <text evidence="6 7">Homodimer.</text>
</comment>
<keyword evidence="2 6" id="KW-0312">Gluconeogenesis</keyword>
<dbReference type="EC" id="5.3.1.1" evidence="6 7"/>
<dbReference type="InterPro" id="IPR035990">
    <property type="entry name" value="TIM_sf"/>
</dbReference>
<evidence type="ECO:0000256" key="1">
    <source>
        <dbReference type="ARBA" id="ARBA00007422"/>
    </source>
</evidence>
<proteinExistence type="inferred from homology"/>
<dbReference type="PROSITE" id="PS51440">
    <property type="entry name" value="TIM_2"/>
    <property type="match status" value="1"/>
</dbReference>
<dbReference type="GO" id="GO:0046166">
    <property type="term" value="P:glyceraldehyde-3-phosphate biosynthetic process"/>
    <property type="evidence" value="ECO:0007669"/>
    <property type="project" value="TreeGrafter"/>
</dbReference>
<comment type="pathway">
    <text evidence="6 7">Carbohydrate biosynthesis; gluconeogenesis.</text>
</comment>
<feature type="active site" description="Proton acceptor" evidence="6">
    <location>
        <position position="164"/>
    </location>
</feature>
<dbReference type="SUPFAM" id="SSF51351">
    <property type="entry name" value="Triosephosphate isomerase (TIM)"/>
    <property type="match status" value="1"/>
</dbReference>
<feature type="active site" description="Electrophile" evidence="6">
    <location>
        <position position="94"/>
    </location>
</feature>
<dbReference type="PANTHER" id="PTHR21139">
    <property type="entry name" value="TRIOSEPHOSPHATE ISOMERASE"/>
    <property type="match status" value="1"/>
</dbReference>
<evidence type="ECO:0000256" key="2">
    <source>
        <dbReference type="ARBA" id="ARBA00022432"/>
    </source>
</evidence>
<organism evidence="8 9">
    <name type="scientific">Candidatus Staskawiczbacteria bacterium RIFCSPLOWO2_12_FULL_37_15</name>
    <dbReference type="NCBI Taxonomy" id="1802218"/>
    <lineage>
        <taxon>Bacteria</taxon>
        <taxon>Candidatus Staskawicziibacteriota</taxon>
    </lineage>
</organism>
<dbReference type="CDD" id="cd00311">
    <property type="entry name" value="TIM"/>
    <property type="match status" value="1"/>
</dbReference>
<evidence type="ECO:0000313" key="9">
    <source>
        <dbReference type="Proteomes" id="UP000178632"/>
    </source>
</evidence>
<feature type="binding site" evidence="6">
    <location>
        <begin position="8"/>
        <end position="10"/>
    </location>
    <ligand>
        <name>substrate</name>
    </ligand>
</feature>
<keyword evidence="3 6" id="KW-0963">Cytoplasm</keyword>
<dbReference type="UniPathway" id="UPA00138"/>
<dbReference type="Pfam" id="PF00121">
    <property type="entry name" value="TIM"/>
    <property type="match status" value="1"/>
</dbReference>
<comment type="caution">
    <text evidence="6">Lacks conserved residue(s) required for the propagation of feature annotation.</text>
</comment>
<sequence>MKNLIAANWKLNPISQKSAEEIFSALCGPASGWEETEVVICPPFLYLPIFKKISFKNLALGAQNCFWEEKGAFTGEISPAMIKDLGVEYVIIGHSERRKYFGETDEIINKKIIKALSAGLKIIFCVGETAEEKESGKRDEILQRQLQQGLKDIVDIDNINVAYEPVWAISNGDPYKTKELPTVEKIKEISDYIRKFVKQNTRILYGGSANVENARGYLKDAGMQGLLVGGASLDAEEFVKIVESDRIAI</sequence>
<dbReference type="InterPro" id="IPR013785">
    <property type="entry name" value="Aldolase_TIM"/>
</dbReference>
<comment type="similarity">
    <text evidence="1 6 7">Belongs to the triosephosphate isomerase family.</text>
</comment>
<evidence type="ECO:0000313" key="8">
    <source>
        <dbReference type="EMBL" id="OGZ77441.1"/>
    </source>
</evidence>
<keyword evidence="4 6" id="KW-0324">Glycolysis</keyword>
<protein>
    <recommendedName>
        <fullName evidence="6 7">Triosephosphate isomerase</fullName>
        <shortName evidence="6">TIM</shortName>
        <shortName evidence="6">TPI</shortName>
        <ecNumber evidence="6 7">5.3.1.1</ecNumber>
    </recommendedName>
    <alternativeName>
        <fullName evidence="6">Triose-phosphate isomerase</fullName>
    </alternativeName>
</protein>
<dbReference type="GO" id="GO:0019563">
    <property type="term" value="P:glycerol catabolic process"/>
    <property type="evidence" value="ECO:0007669"/>
    <property type="project" value="TreeGrafter"/>
</dbReference>
<dbReference type="InterPro" id="IPR000652">
    <property type="entry name" value="Triosephosphate_isomerase"/>
</dbReference>
<dbReference type="GO" id="GO:0004807">
    <property type="term" value="F:triose-phosphate isomerase activity"/>
    <property type="evidence" value="ECO:0007669"/>
    <property type="project" value="UniProtKB-UniRule"/>
</dbReference>
<dbReference type="AlphaFoldDB" id="A0A1G2ISR0"/>
<dbReference type="GO" id="GO:0005829">
    <property type="term" value="C:cytosol"/>
    <property type="evidence" value="ECO:0007669"/>
    <property type="project" value="TreeGrafter"/>
</dbReference>
<name>A0A1G2ISR0_9BACT</name>
<feature type="binding site" evidence="6">
    <location>
        <begin position="229"/>
        <end position="230"/>
    </location>
    <ligand>
        <name>substrate</name>
    </ligand>
</feature>
<comment type="subcellular location">
    <subcellularLocation>
        <location evidence="6 7">Cytoplasm</location>
    </subcellularLocation>
</comment>
<evidence type="ECO:0000256" key="6">
    <source>
        <dbReference type="HAMAP-Rule" id="MF_00147"/>
    </source>
</evidence>
<dbReference type="NCBIfam" id="TIGR00419">
    <property type="entry name" value="tim"/>
    <property type="match status" value="1"/>
</dbReference>
<evidence type="ECO:0000256" key="3">
    <source>
        <dbReference type="ARBA" id="ARBA00022490"/>
    </source>
</evidence>
<dbReference type="GO" id="GO:0006094">
    <property type="term" value="P:gluconeogenesis"/>
    <property type="evidence" value="ECO:0007669"/>
    <property type="project" value="UniProtKB-UniRule"/>
</dbReference>
<dbReference type="UniPathway" id="UPA00109">
    <property type="reaction ID" value="UER00189"/>
</dbReference>
<comment type="function">
    <text evidence="6">Involved in the gluconeogenesis. Catalyzes stereospecifically the conversion of dihydroxyacetone phosphate (DHAP) to D-glyceraldehyde-3-phosphate (G3P).</text>
</comment>
<evidence type="ECO:0000256" key="5">
    <source>
        <dbReference type="ARBA" id="ARBA00023235"/>
    </source>
</evidence>
<dbReference type="Proteomes" id="UP000178632">
    <property type="component" value="Unassembled WGS sequence"/>
</dbReference>
<evidence type="ECO:0000256" key="7">
    <source>
        <dbReference type="RuleBase" id="RU363013"/>
    </source>
</evidence>
<keyword evidence="5 6" id="KW-0413">Isomerase</keyword>
<comment type="catalytic activity">
    <reaction evidence="6 7">
        <text>D-glyceraldehyde 3-phosphate = dihydroxyacetone phosphate</text>
        <dbReference type="Rhea" id="RHEA:18585"/>
        <dbReference type="ChEBI" id="CHEBI:57642"/>
        <dbReference type="ChEBI" id="CHEBI:59776"/>
        <dbReference type="EC" id="5.3.1.1"/>
    </reaction>
</comment>
<reference evidence="8 9" key="1">
    <citation type="journal article" date="2016" name="Nat. Commun.">
        <title>Thousands of microbial genomes shed light on interconnected biogeochemical processes in an aquifer system.</title>
        <authorList>
            <person name="Anantharaman K."/>
            <person name="Brown C.T."/>
            <person name="Hug L.A."/>
            <person name="Sharon I."/>
            <person name="Castelle C.J."/>
            <person name="Probst A.J."/>
            <person name="Thomas B.C."/>
            <person name="Singh A."/>
            <person name="Wilkins M.J."/>
            <person name="Karaoz U."/>
            <person name="Brodie E.L."/>
            <person name="Williams K.H."/>
            <person name="Hubbard S.S."/>
            <person name="Banfield J.F."/>
        </authorList>
    </citation>
    <scope>NUCLEOTIDE SEQUENCE [LARGE SCALE GENOMIC DNA]</scope>
</reference>
<evidence type="ECO:0000256" key="4">
    <source>
        <dbReference type="ARBA" id="ARBA00023152"/>
    </source>
</evidence>
<comment type="caution">
    <text evidence="8">The sequence shown here is derived from an EMBL/GenBank/DDBJ whole genome shotgun (WGS) entry which is preliminary data.</text>
</comment>
<accession>A0A1G2ISR0</accession>
<feature type="binding site" evidence="6">
    <location>
        <position position="208"/>
    </location>
    <ligand>
        <name>substrate</name>
    </ligand>
</feature>
<dbReference type="Gene3D" id="3.20.20.70">
    <property type="entry name" value="Aldolase class I"/>
    <property type="match status" value="1"/>
</dbReference>
<comment type="pathway">
    <text evidence="6 7">Carbohydrate degradation; glycolysis; D-glyceraldehyde 3-phosphate from glycerone phosphate: step 1/1.</text>
</comment>